<reference evidence="2" key="1">
    <citation type="submission" date="2016-02" db="EMBL/GenBank/DDBJ databases">
        <title>Conjugative plasmids carrying the sulphonamide resistance gene.</title>
        <authorList>
            <person name="Hamidian M."/>
            <person name="Ambrose S.J."/>
            <person name="Hall R.M."/>
        </authorList>
    </citation>
    <scope>NUCLEOTIDE SEQUENCE</scope>
    <source>
        <strain evidence="2">A297</strain>
        <plasmid evidence="2">pA297-3</plasmid>
    </source>
</reference>
<dbReference type="AlphaFoldDB" id="A0A142G495"/>
<dbReference type="EMBL" id="KU744946">
    <property type="protein sequence ID" value="AMQ95722.1"/>
    <property type="molecule type" value="Genomic_DNA"/>
</dbReference>
<name>A0A142G495_ACIBA</name>
<dbReference type="PATRIC" id="fig|470.1578.peg.264"/>
<evidence type="ECO:0000313" key="2">
    <source>
        <dbReference type="EMBL" id="AMQ95722.1"/>
    </source>
</evidence>
<organism evidence="2">
    <name type="scientific">Acinetobacter baumannii</name>
    <dbReference type="NCBI Taxonomy" id="470"/>
    <lineage>
        <taxon>Bacteria</taxon>
        <taxon>Pseudomonadati</taxon>
        <taxon>Pseudomonadota</taxon>
        <taxon>Gammaproteobacteria</taxon>
        <taxon>Moraxellales</taxon>
        <taxon>Moraxellaceae</taxon>
        <taxon>Acinetobacter</taxon>
        <taxon>Acinetobacter calcoaceticus/baumannii complex</taxon>
    </lineage>
</organism>
<feature type="compositionally biased region" description="Basic and acidic residues" evidence="1">
    <location>
        <begin position="69"/>
        <end position="79"/>
    </location>
</feature>
<keyword evidence="2" id="KW-0614">Plasmid</keyword>
<proteinExistence type="predicted"/>
<protein>
    <submittedName>
        <fullName evidence="2">Uncharacterized protein</fullName>
    </submittedName>
</protein>
<geneLocation type="plasmid" evidence="2">
    <name>pA297-3</name>
</geneLocation>
<feature type="region of interest" description="Disordered" evidence="1">
    <location>
        <begin position="58"/>
        <end position="79"/>
    </location>
</feature>
<accession>A0A142G495</accession>
<evidence type="ECO:0000256" key="1">
    <source>
        <dbReference type="SAM" id="MobiDB-lite"/>
    </source>
</evidence>
<sequence>MVVLMNSKFSVDHSNKISLKAVLEDLGYQMFEANKCPDTHPVYDQLRERLRKDRELLDALDAQDENANTEERSRSLDIN</sequence>